<gene>
    <name evidence="2" type="ORF">ACFQ4H_22555</name>
</gene>
<sequence length="300" mass="32820">MRRWPRAATYGVLISILLTGCGTPAGTDGDLVDDWDLPSEAAQFTPQSGVCHSEANRTGYLSSYVPVDCGQQHKAETIHVGVFPAEYAELSSPPVTGSPALRAVFPDCDTRAQQFVGADWRGARLAVLVVPPSPQGWAGGSRWYRCDLFVRDVIEGGSAIKHRNDNAVDHTGSLRGVLSQPSPLSYGCYNEDQWEILRPVPCDKPHRFEYVGIWSAPFSSIAEVGRDAERTHRKCRSAVAAYVKVPDDALLPYRTGTSYRTPTAEAWALGDRGVRCFMWSDKRVLTRSLKGAGPTGLPLR</sequence>
<keyword evidence="3" id="KW-1185">Reference proteome</keyword>
<proteinExistence type="predicted"/>
<dbReference type="Pfam" id="PF13845">
    <property type="entry name" value="Septum_form"/>
    <property type="match status" value="1"/>
</dbReference>
<dbReference type="Proteomes" id="UP001597260">
    <property type="component" value="Unassembled WGS sequence"/>
</dbReference>
<name>A0ABW3YHE5_9ACTN</name>
<dbReference type="RefSeq" id="WP_377573560.1">
    <property type="nucleotide sequence ID" value="NZ_JBHTMP010000038.1"/>
</dbReference>
<evidence type="ECO:0000313" key="2">
    <source>
        <dbReference type="EMBL" id="MFD1323874.1"/>
    </source>
</evidence>
<dbReference type="InterPro" id="IPR026004">
    <property type="entry name" value="Septum_form"/>
</dbReference>
<accession>A0ABW3YHE5</accession>
<evidence type="ECO:0000259" key="1">
    <source>
        <dbReference type="Pfam" id="PF13845"/>
    </source>
</evidence>
<protein>
    <submittedName>
        <fullName evidence="2">Septum formation family protein</fullName>
    </submittedName>
</protein>
<reference evidence="3" key="1">
    <citation type="journal article" date="2019" name="Int. J. Syst. Evol. Microbiol.">
        <title>The Global Catalogue of Microorganisms (GCM) 10K type strain sequencing project: providing services to taxonomists for standard genome sequencing and annotation.</title>
        <authorList>
            <consortium name="The Broad Institute Genomics Platform"/>
            <consortium name="The Broad Institute Genome Sequencing Center for Infectious Disease"/>
            <person name="Wu L."/>
            <person name="Ma J."/>
        </authorList>
    </citation>
    <scope>NUCLEOTIDE SEQUENCE [LARGE SCALE GENOMIC DNA]</scope>
    <source>
        <strain evidence="3">JCM 31037</strain>
    </source>
</reference>
<organism evidence="2 3">
    <name type="scientific">Micromonospora sonneratiae</name>
    <dbReference type="NCBI Taxonomy" id="1184706"/>
    <lineage>
        <taxon>Bacteria</taxon>
        <taxon>Bacillati</taxon>
        <taxon>Actinomycetota</taxon>
        <taxon>Actinomycetes</taxon>
        <taxon>Micromonosporales</taxon>
        <taxon>Micromonosporaceae</taxon>
        <taxon>Micromonospora</taxon>
    </lineage>
</organism>
<feature type="domain" description="Septum formation-related" evidence="1">
    <location>
        <begin position="49"/>
        <end position="276"/>
    </location>
</feature>
<comment type="caution">
    <text evidence="2">The sequence shown here is derived from an EMBL/GenBank/DDBJ whole genome shotgun (WGS) entry which is preliminary data.</text>
</comment>
<dbReference type="EMBL" id="JBHTMP010000038">
    <property type="protein sequence ID" value="MFD1323874.1"/>
    <property type="molecule type" value="Genomic_DNA"/>
</dbReference>
<dbReference type="PROSITE" id="PS51257">
    <property type="entry name" value="PROKAR_LIPOPROTEIN"/>
    <property type="match status" value="1"/>
</dbReference>
<evidence type="ECO:0000313" key="3">
    <source>
        <dbReference type="Proteomes" id="UP001597260"/>
    </source>
</evidence>